<reference evidence="22 23" key="1">
    <citation type="journal article" date="2019" name="Proc. Natl. Acad. Sci. U.S.A.">
        <title>Regulatory changes in pterin and carotenoid genes underlie balanced color polymorphisms in the wall lizard.</title>
        <authorList>
            <person name="Andrade P."/>
            <person name="Pinho C."/>
            <person name="Perez I de Lanuza G."/>
            <person name="Afonso S."/>
            <person name="Brejcha J."/>
            <person name="Rubin C.J."/>
            <person name="Wallerman O."/>
            <person name="Pereira P."/>
            <person name="Sabatino S.J."/>
            <person name="Bellati A."/>
            <person name="Pellitteri-Rosa D."/>
            <person name="Bosakova Z."/>
            <person name="Bunikis I."/>
            <person name="Carretero M.A."/>
            <person name="Feiner N."/>
            <person name="Marsik P."/>
            <person name="Pauperio F."/>
            <person name="Salvi D."/>
            <person name="Soler L."/>
            <person name="While G.M."/>
            <person name="Uller T."/>
            <person name="Font E."/>
            <person name="Andersson L."/>
            <person name="Carneiro M."/>
        </authorList>
    </citation>
    <scope>NUCLEOTIDE SEQUENCE</scope>
</reference>
<keyword evidence="12" id="KW-0460">Magnesium</keyword>
<evidence type="ECO:0000259" key="21">
    <source>
        <dbReference type="PROSITE" id="PS50994"/>
    </source>
</evidence>
<dbReference type="InterPro" id="IPR050951">
    <property type="entry name" value="Retrovirus_Pol_polyprotein"/>
</dbReference>
<keyword evidence="10" id="KW-0255">Endonuclease</keyword>
<dbReference type="InterPro" id="IPR000477">
    <property type="entry name" value="RT_dom"/>
</dbReference>
<dbReference type="InterPro" id="IPR036397">
    <property type="entry name" value="RNaseH_sf"/>
</dbReference>
<feature type="compositionally biased region" description="Basic and acidic residues" evidence="19">
    <location>
        <begin position="1191"/>
        <end position="1204"/>
    </location>
</feature>
<dbReference type="Pfam" id="PF24626">
    <property type="entry name" value="SH3_Tf2-1"/>
    <property type="match status" value="1"/>
</dbReference>
<organism evidence="22 23">
    <name type="scientific">Podarcis muralis</name>
    <name type="common">Wall lizard</name>
    <name type="synonym">Lacerta muralis</name>
    <dbReference type="NCBI Taxonomy" id="64176"/>
    <lineage>
        <taxon>Eukaryota</taxon>
        <taxon>Metazoa</taxon>
        <taxon>Chordata</taxon>
        <taxon>Craniata</taxon>
        <taxon>Vertebrata</taxon>
        <taxon>Euteleostomi</taxon>
        <taxon>Lepidosauria</taxon>
        <taxon>Squamata</taxon>
        <taxon>Bifurcata</taxon>
        <taxon>Unidentata</taxon>
        <taxon>Episquamata</taxon>
        <taxon>Laterata</taxon>
        <taxon>Lacertibaenia</taxon>
        <taxon>Lacertidae</taxon>
        <taxon>Podarcis</taxon>
    </lineage>
</organism>
<dbReference type="Gene3D" id="1.10.340.70">
    <property type="match status" value="1"/>
</dbReference>
<name>A0A670HQS7_PODMU</name>
<keyword evidence="7" id="KW-0540">Nuclease</keyword>
<evidence type="ECO:0000256" key="13">
    <source>
        <dbReference type="ARBA" id="ARBA00022908"/>
    </source>
</evidence>
<dbReference type="PROSITE" id="PS50994">
    <property type="entry name" value="INTEGRASE"/>
    <property type="match status" value="1"/>
</dbReference>
<evidence type="ECO:0000256" key="18">
    <source>
        <dbReference type="ARBA" id="ARBA00039658"/>
    </source>
</evidence>
<dbReference type="GO" id="GO:0003677">
    <property type="term" value="F:DNA binding"/>
    <property type="evidence" value="ECO:0007669"/>
    <property type="project" value="UniProtKB-KW"/>
</dbReference>
<dbReference type="Pfam" id="PF00078">
    <property type="entry name" value="RVT_1"/>
    <property type="match status" value="1"/>
</dbReference>
<dbReference type="InterPro" id="IPR041373">
    <property type="entry name" value="RT_RNaseH"/>
</dbReference>
<dbReference type="FunFam" id="1.10.340.70:FF:000001">
    <property type="entry name" value="Retrovirus-related Pol polyprotein from transposon gypsy-like Protein"/>
    <property type="match status" value="1"/>
</dbReference>
<feature type="compositionally biased region" description="Low complexity" evidence="19">
    <location>
        <begin position="1176"/>
        <end position="1188"/>
    </location>
</feature>
<keyword evidence="23" id="KW-1185">Reference proteome</keyword>
<dbReference type="CDD" id="cd09274">
    <property type="entry name" value="RNase_HI_RT_Ty3"/>
    <property type="match status" value="1"/>
</dbReference>
<evidence type="ECO:0000259" key="20">
    <source>
        <dbReference type="PROSITE" id="PS50878"/>
    </source>
</evidence>
<evidence type="ECO:0000256" key="1">
    <source>
        <dbReference type="ARBA" id="ARBA00010879"/>
    </source>
</evidence>
<feature type="region of interest" description="Disordered" evidence="19">
    <location>
        <begin position="1161"/>
        <end position="1506"/>
    </location>
</feature>
<dbReference type="Ensembl" id="ENSPMRT00000002174.1">
    <property type="protein sequence ID" value="ENSPMRP00000002043.1"/>
    <property type="gene ID" value="ENSPMRG00000001501.1"/>
</dbReference>
<dbReference type="CDD" id="cd00303">
    <property type="entry name" value="retropepsin_like"/>
    <property type="match status" value="1"/>
</dbReference>
<dbReference type="Pfam" id="PF08284">
    <property type="entry name" value="RVP_2"/>
    <property type="match status" value="1"/>
</dbReference>
<dbReference type="PANTHER" id="PTHR37984">
    <property type="entry name" value="PROTEIN CBG26694"/>
    <property type="match status" value="1"/>
</dbReference>
<dbReference type="Gene3D" id="3.30.70.270">
    <property type="match status" value="2"/>
</dbReference>
<dbReference type="InterPro" id="IPR041588">
    <property type="entry name" value="Integrase_H2C2"/>
</dbReference>
<keyword evidence="16" id="KW-0238">DNA-binding</keyword>
<evidence type="ECO:0000256" key="14">
    <source>
        <dbReference type="ARBA" id="ARBA00022918"/>
    </source>
</evidence>
<dbReference type="InterPro" id="IPR012337">
    <property type="entry name" value="RNaseH-like_sf"/>
</dbReference>
<feature type="compositionally biased region" description="Acidic residues" evidence="19">
    <location>
        <begin position="1311"/>
        <end position="1327"/>
    </location>
</feature>
<feature type="compositionally biased region" description="Gly residues" evidence="19">
    <location>
        <begin position="1284"/>
        <end position="1294"/>
    </location>
</feature>
<dbReference type="SUPFAM" id="SSF54160">
    <property type="entry name" value="Chromo domain-like"/>
    <property type="match status" value="1"/>
</dbReference>
<keyword evidence="4" id="KW-0645">Protease</keyword>
<reference evidence="22" key="2">
    <citation type="submission" date="2025-08" db="UniProtKB">
        <authorList>
            <consortium name="Ensembl"/>
        </authorList>
    </citation>
    <scope>IDENTIFICATION</scope>
</reference>
<evidence type="ECO:0000256" key="2">
    <source>
        <dbReference type="ARBA" id="ARBA00012180"/>
    </source>
</evidence>
<evidence type="ECO:0000256" key="11">
    <source>
        <dbReference type="ARBA" id="ARBA00022801"/>
    </source>
</evidence>
<dbReference type="GO" id="GO:0015074">
    <property type="term" value="P:DNA integration"/>
    <property type="evidence" value="ECO:0007669"/>
    <property type="project" value="UniProtKB-KW"/>
</dbReference>
<evidence type="ECO:0000256" key="17">
    <source>
        <dbReference type="ARBA" id="ARBA00023172"/>
    </source>
</evidence>
<dbReference type="Pfam" id="PF17921">
    <property type="entry name" value="Integrase_H2C2"/>
    <property type="match status" value="1"/>
</dbReference>
<dbReference type="GO" id="GO:0004190">
    <property type="term" value="F:aspartic-type endopeptidase activity"/>
    <property type="evidence" value="ECO:0007669"/>
    <property type="project" value="UniProtKB-KW"/>
</dbReference>
<dbReference type="FunFam" id="3.30.70.270:FF:000020">
    <property type="entry name" value="Transposon Tf2-6 polyprotein-like Protein"/>
    <property type="match status" value="1"/>
</dbReference>
<dbReference type="InterPro" id="IPR016197">
    <property type="entry name" value="Chromo-like_dom_sf"/>
</dbReference>
<dbReference type="Gene3D" id="3.10.10.10">
    <property type="entry name" value="HIV Type 1 Reverse Transcriptase, subunit A, domain 1"/>
    <property type="match status" value="1"/>
</dbReference>
<evidence type="ECO:0000256" key="6">
    <source>
        <dbReference type="ARBA" id="ARBA00022695"/>
    </source>
</evidence>
<dbReference type="GO" id="GO:0003964">
    <property type="term" value="F:RNA-directed DNA polymerase activity"/>
    <property type="evidence" value="ECO:0007669"/>
    <property type="project" value="UniProtKB-KW"/>
</dbReference>
<evidence type="ECO:0000256" key="4">
    <source>
        <dbReference type="ARBA" id="ARBA00022670"/>
    </source>
</evidence>
<evidence type="ECO:0000256" key="3">
    <source>
        <dbReference type="ARBA" id="ARBA00012493"/>
    </source>
</evidence>
<dbReference type="SUPFAM" id="SSF56672">
    <property type="entry name" value="DNA/RNA polymerases"/>
    <property type="match status" value="1"/>
</dbReference>
<dbReference type="InterPro" id="IPR001584">
    <property type="entry name" value="Integrase_cat-core"/>
</dbReference>
<dbReference type="GO" id="GO:0006310">
    <property type="term" value="P:DNA recombination"/>
    <property type="evidence" value="ECO:0007669"/>
    <property type="project" value="UniProtKB-KW"/>
</dbReference>
<evidence type="ECO:0000256" key="8">
    <source>
        <dbReference type="ARBA" id="ARBA00022723"/>
    </source>
</evidence>
<dbReference type="PANTHER" id="PTHR37984:SF5">
    <property type="entry name" value="PROTEIN NYNRIN-LIKE"/>
    <property type="match status" value="1"/>
</dbReference>
<comment type="similarity">
    <text evidence="1">Belongs to the beta type-B retroviral polymerase family. HERV class-II K(HML-2) pol subfamily.</text>
</comment>
<evidence type="ECO:0000256" key="12">
    <source>
        <dbReference type="ARBA" id="ARBA00022842"/>
    </source>
</evidence>
<evidence type="ECO:0000256" key="15">
    <source>
        <dbReference type="ARBA" id="ARBA00022932"/>
    </source>
</evidence>
<evidence type="ECO:0000256" key="5">
    <source>
        <dbReference type="ARBA" id="ARBA00022679"/>
    </source>
</evidence>
<feature type="domain" description="Integrase catalytic" evidence="21">
    <location>
        <begin position="774"/>
        <end position="933"/>
    </location>
</feature>
<dbReference type="CDD" id="cd01647">
    <property type="entry name" value="RT_LTR"/>
    <property type="match status" value="1"/>
</dbReference>
<reference evidence="22" key="3">
    <citation type="submission" date="2025-09" db="UniProtKB">
        <authorList>
            <consortium name="Ensembl"/>
        </authorList>
    </citation>
    <scope>IDENTIFICATION</scope>
</reference>
<dbReference type="Pfam" id="PF17917">
    <property type="entry name" value="RT_RNaseH"/>
    <property type="match status" value="1"/>
</dbReference>
<feature type="compositionally biased region" description="Basic and acidic residues" evidence="19">
    <location>
        <begin position="1349"/>
        <end position="1370"/>
    </location>
</feature>
<dbReference type="InterPro" id="IPR021109">
    <property type="entry name" value="Peptidase_aspartic_dom_sf"/>
</dbReference>
<dbReference type="PROSITE" id="PS50878">
    <property type="entry name" value="RT_POL"/>
    <property type="match status" value="1"/>
</dbReference>
<dbReference type="FunFam" id="3.30.420.10:FF:000032">
    <property type="entry name" value="Retrovirus-related Pol polyprotein from transposon 297-like Protein"/>
    <property type="match status" value="1"/>
</dbReference>
<dbReference type="GO" id="GO:0003887">
    <property type="term" value="F:DNA-directed DNA polymerase activity"/>
    <property type="evidence" value="ECO:0007669"/>
    <property type="project" value="UniProtKB-KW"/>
</dbReference>
<keyword evidence="13" id="KW-0229">DNA integration</keyword>
<dbReference type="GO" id="GO:0006508">
    <property type="term" value="P:proteolysis"/>
    <property type="evidence" value="ECO:0007669"/>
    <property type="project" value="UniProtKB-KW"/>
</dbReference>
<proteinExistence type="inferred from homology"/>
<dbReference type="Proteomes" id="UP000472272">
    <property type="component" value="Chromosome 2"/>
</dbReference>
<evidence type="ECO:0000256" key="7">
    <source>
        <dbReference type="ARBA" id="ARBA00022722"/>
    </source>
</evidence>
<dbReference type="InterPro" id="IPR043502">
    <property type="entry name" value="DNA/RNA_pol_sf"/>
</dbReference>
<keyword evidence="6" id="KW-0548">Nucleotidyltransferase</keyword>
<protein>
    <recommendedName>
        <fullName evidence="18">Gypsy retrotransposon integrase-like protein 1</fullName>
        <ecNumber evidence="3">2.7.7.49</ecNumber>
        <ecNumber evidence="2">3.1.26.4</ecNumber>
    </recommendedName>
</protein>
<keyword evidence="14" id="KW-0695">RNA-directed DNA polymerase</keyword>
<feature type="region of interest" description="Disordered" evidence="19">
    <location>
        <begin position="1057"/>
        <end position="1077"/>
    </location>
</feature>
<keyword evidence="17" id="KW-0233">DNA recombination</keyword>
<dbReference type="GO" id="GO:0004523">
    <property type="term" value="F:RNA-DNA hybrid ribonuclease activity"/>
    <property type="evidence" value="ECO:0007669"/>
    <property type="project" value="UniProtKB-EC"/>
</dbReference>
<feature type="compositionally biased region" description="Basic residues" evidence="19">
    <location>
        <begin position="1475"/>
        <end position="1487"/>
    </location>
</feature>
<dbReference type="GO" id="GO:0046872">
    <property type="term" value="F:metal ion binding"/>
    <property type="evidence" value="ECO:0007669"/>
    <property type="project" value="UniProtKB-KW"/>
</dbReference>
<evidence type="ECO:0000313" key="23">
    <source>
        <dbReference type="Proteomes" id="UP000472272"/>
    </source>
</evidence>
<accession>A0A670HQS7</accession>
<dbReference type="InterPro" id="IPR056924">
    <property type="entry name" value="SH3_Tf2-1"/>
</dbReference>
<evidence type="ECO:0000256" key="9">
    <source>
        <dbReference type="ARBA" id="ARBA00022750"/>
    </source>
</evidence>
<keyword evidence="8" id="KW-0479">Metal-binding</keyword>
<keyword evidence="9" id="KW-0064">Aspartyl protease</keyword>
<dbReference type="Gene3D" id="3.30.420.10">
    <property type="entry name" value="Ribonuclease H-like superfamily/Ribonuclease H"/>
    <property type="match status" value="1"/>
</dbReference>
<dbReference type="Gene3D" id="2.40.70.10">
    <property type="entry name" value="Acid Proteases"/>
    <property type="match status" value="1"/>
</dbReference>
<feature type="domain" description="Reverse transcriptase" evidence="20">
    <location>
        <begin position="230"/>
        <end position="410"/>
    </location>
</feature>
<feature type="compositionally biased region" description="Low complexity" evidence="19">
    <location>
        <begin position="1387"/>
        <end position="1398"/>
    </location>
</feature>
<keyword evidence="11" id="KW-0378">Hydrolase</keyword>
<keyword evidence="15" id="KW-0239">DNA-directed DNA polymerase</keyword>
<dbReference type="EC" id="3.1.26.4" evidence="2"/>
<dbReference type="GeneTree" id="ENSGT01040000240511"/>
<evidence type="ECO:0000313" key="22">
    <source>
        <dbReference type="Ensembl" id="ENSPMRP00000002043.1"/>
    </source>
</evidence>
<dbReference type="InterPro" id="IPR043128">
    <property type="entry name" value="Rev_trsase/Diguanyl_cyclase"/>
</dbReference>
<dbReference type="Pfam" id="PF00665">
    <property type="entry name" value="rve"/>
    <property type="match status" value="1"/>
</dbReference>
<evidence type="ECO:0000256" key="16">
    <source>
        <dbReference type="ARBA" id="ARBA00023125"/>
    </source>
</evidence>
<dbReference type="EC" id="2.7.7.49" evidence="3"/>
<evidence type="ECO:0000256" key="10">
    <source>
        <dbReference type="ARBA" id="ARBA00022759"/>
    </source>
</evidence>
<dbReference type="SUPFAM" id="SSF53098">
    <property type="entry name" value="Ribonuclease H-like"/>
    <property type="match status" value="1"/>
</dbReference>
<dbReference type="FunFam" id="3.10.20.370:FF:000001">
    <property type="entry name" value="Retrovirus-related Pol polyprotein from transposon 17.6-like protein"/>
    <property type="match status" value="1"/>
</dbReference>
<sequence length="1506" mass="168815">MSMKQSPEILQPVNPLPPKPVVRLTASLQLPNGITMDVPITIDSGSNADFIGQDFVDRHAIQLLPATLPLQVVTVDGRELLGGQVVKQTPPMVMRLGNHREIISFNVTQLSDTPIVLGMSWLDKHSPTLAWYQRQLTFGSSFCAEHCIVPRQEGEEEESQLLLGTLQAIPHKYAEFLEVFCEKEADRLPPHRPYDCKIDLLPGAALPKGKLYSMSEDELQELKEFIDHNLERGFIRESKAAGGSPVFFVKKRDTPQKRLVVDYCILNSVTKPLDFPMPRIDDLLAKVRKGSVFTKLDLRGAYNLIRMREGDEWKTAMFTPLGTYEYRVMPFGLQNGSHVFQAFMHHVLAGLLYKTCVCFLDDILIFSESQQEHDRHVKEVLSRLKQHRLYAKLEKCQFDVTEVDFLGYKLSDKGLAMDSAKVRAVLDWKSPRNRKEVQRFVGFANFYRKFIKGFAMQTAAITDTLSSKKKKFIWTEQAEQSFQALKRLFASEEQLLHVDPSRPMRVETDASDRAVGAVLLQKDPQGVWRPGAFYSRKLSKSEQNYTIWDRELLAIHAAFKAWRHFLIGAKHTVQVCTDHKNLEHWRTAQFLNQRQIRWAEFFANFDFRIEYVPGDTNIMADALSRKPQYLEDATPAAAMHIFAPTVWACAAATVDLEAVRRALQDDSFAQAKMAEVQRGKAATDGFQLRDGLLIRKGAIYVPGDELRAKVLQQLHDAPTAGHFGKEKTVELVARDFWWPGMRGEVADYVARCDTCQRAKPVHRPPAGLLEPLQTPVEPWERVALDFVTDLPSSRGKTAVLVVVDLFSKMAHFIPCAKVATAEQTAKLFIDHVFKVHGLPRSILSDRGRQFISNFWQKLMGFLNVKINLASARHPQTNGQAERVNAIMQQYLRCYANQQPATWVDYLPLAEFAYNNTKHVSTGVTPFFANNGRHPRTFPGLERLGEGEPQTADAFASELQEVHDQLRRHLELAKHAYKVQADKHRRVGEEIHVGDWVWLAAPAVPARSLAKKKLGHKQLGPYQVEEQVNPVAFRLALPEGSRMHPVFHRSVLTPYKAPHRFQEPGTAPSPFRDRTGHAGVAQEERINEVTEILDSRWGEEGVEYFLAKEGTPASANSWVPGYALDEPLLKDEFHALFPHRPMPADFFDDWLFTPTLSASTFRGFDSDEDPIRDVRSPEGSPSGSASEPSYWWDDRPEEQWRRKWLEGPGRATPPGGSEGETDMDVFGDDPGFEHGGTEMEAEVTVVDESREEDPGDFRWRPATGSERYPTFVPLTQQHPAPAPEGGEGGMGGFEGGMDVRGSGAEARAREETESEGEEAEEKMSDDDDPRSPSLSSESEDSQKGAPVARARGESRGAPQEDRARGDSEESSWKSGPASPPESREEEGSQGASAGSSQQEGGHESGVATPPSGSEETVRRKVESWARAPSSNAQESDAVGSPEREPGPKARRKETRGSGGSASEESRKEETPGGRGTQRRTVRRKRWSRARILSWCTRGGDSDGASPI</sequence>
<evidence type="ECO:0000256" key="19">
    <source>
        <dbReference type="SAM" id="MobiDB-lite"/>
    </source>
</evidence>
<keyword evidence="5" id="KW-0808">Transferase</keyword>